<feature type="region of interest" description="Disordered" evidence="1">
    <location>
        <begin position="36"/>
        <end position="64"/>
    </location>
</feature>
<feature type="compositionally biased region" description="Polar residues" evidence="1">
    <location>
        <begin position="44"/>
        <end position="60"/>
    </location>
</feature>
<reference evidence="2" key="2">
    <citation type="journal article" date="2015" name="Data Brief">
        <title>Shoot transcriptome of the giant reed, Arundo donax.</title>
        <authorList>
            <person name="Barrero R.A."/>
            <person name="Guerrero F.D."/>
            <person name="Moolhuijzen P."/>
            <person name="Goolsby J.A."/>
            <person name="Tidwell J."/>
            <person name="Bellgard S.E."/>
            <person name="Bellgard M.I."/>
        </authorList>
    </citation>
    <scope>NUCLEOTIDE SEQUENCE</scope>
    <source>
        <tissue evidence="2">Shoot tissue taken approximately 20 cm above the soil surface</tissue>
    </source>
</reference>
<dbReference type="EMBL" id="GBRH01250920">
    <property type="protein sequence ID" value="JAD46975.1"/>
    <property type="molecule type" value="Transcribed_RNA"/>
</dbReference>
<organism evidence="2">
    <name type="scientific">Arundo donax</name>
    <name type="common">Giant reed</name>
    <name type="synonym">Donax arundinaceus</name>
    <dbReference type="NCBI Taxonomy" id="35708"/>
    <lineage>
        <taxon>Eukaryota</taxon>
        <taxon>Viridiplantae</taxon>
        <taxon>Streptophyta</taxon>
        <taxon>Embryophyta</taxon>
        <taxon>Tracheophyta</taxon>
        <taxon>Spermatophyta</taxon>
        <taxon>Magnoliopsida</taxon>
        <taxon>Liliopsida</taxon>
        <taxon>Poales</taxon>
        <taxon>Poaceae</taxon>
        <taxon>PACMAD clade</taxon>
        <taxon>Arundinoideae</taxon>
        <taxon>Arundineae</taxon>
        <taxon>Arundo</taxon>
    </lineage>
</organism>
<evidence type="ECO:0000256" key="1">
    <source>
        <dbReference type="SAM" id="MobiDB-lite"/>
    </source>
</evidence>
<name>A0A0A9ADB5_ARUDO</name>
<feature type="region of interest" description="Disordered" evidence="1">
    <location>
        <begin position="82"/>
        <end position="101"/>
    </location>
</feature>
<proteinExistence type="predicted"/>
<accession>A0A0A9ADB5</accession>
<reference evidence="2" key="1">
    <citation type="submission" date="2014-09" db="EMBL/GenBank/DDBJ databases">
        <authorList>
            <person name="Magalhaes I.L.F."/>
            <person name="Oliveira U."/>
            <person name="Santos F.R."/>
            <person name="Vidigal T.H.D.A."/>
            <person name="Brescovit A.D."/>
            <person name="Santos A.J."/>
        </authorList>
    </citation>
    <scope>NUCLEOTIDE SEQUENCE</scope>
    <source>
        <tissue evidence="2">Shoot tissue taken approximately 20 cm above the soil surface</tissue>
    </source>
</reference>
<protein>
    <submittedName>
        <fullName evidence="2">Uncharacterized protein</fullName>
    </submittedName>
</protein>
<dbReference type="AlphaFoldDB" id="A0A0A9ADB5"/>
<evidence type="ECO:0000313" key="2">
    <source>
        <dbReference type="EMBL" id="JAD46975.1"/>
    </source>
</evidence>
<sequence>MVALSTSSVCTEAVADSTRIQLRMPPPRLLRSRMMMPLNEPPRSGTSFTEAKLNPSSASVTLPAPDTLTATTGATTVEPLLSATPYPLRPSRSSCGGGAAA</sequence>